<organism evidence="1 2">
    <name type="scientific">Trifolium medium</name>
    <dbReference type="NCBI Taxonomy" id="97028"/>
    <lineage>
        <taxon>Eukaryota</taxon>
        <taxon>Viridiplantae</taxon>
        <taxon>Streptophyta</taxon>
        <taxon>Embryophyta</taxon>
        <taxon>Tracheophyta</taxon>
        <taxon>Spermatophyta</taxon>
        <taxon>Magnoliopsida</taxon>
        <taxon>eudicotyledons</taxon>
        <taxon>Gunneridae</taxon>
        <taxon>Pentapetalae</taxon>
        <taxon>rosids</taxon>
        <taxon>fabids</taxon>
        <taxon>Fabales</taxon>
        <taxon>Fabaceae</taxon>
        <taxon>Papilionoideae</taxon>
        <taxon>50 kb inversion clade</taxon>
        <taxon>NPAAA clade</taxon>
        <taxon>Hologalegina</taxon>
        <taxon>IRL clade</taxon>
        <taxon>Trifolieae</taxon>
        <taxon>Trifolium</taxon>
    </lineage>
</organism>
<feature type="non-terminal residue" evidence="1">
    <location>
        <position position="190"/>
    </location>
</feature>
<proteinExistence type="predicted"/>
<comment type="caution">
    <text evidence="1">The sequence shown here is derived from an EMBL/GenBank/DDBJ whole genome shotgun (WGS) entry which is preliminary data.</text>
</comment>
<accession>A0A392NTB2</accession>
<sequence>MNEAFLMKMLWNLTTKLDDLWCRVLYSKYGRNNDLRDSVSSQPYDSPLWKALAGMWGKFQSHVVKQIGDGNHTNFWLDKWGPNNVSLINFSTNSYVDTTITVKDMVDDTGNWDLTFLFGNLPSNIVNRIIALPAPHETDGPDVFGWGGTSSHNFSVRSAYDLITETIASVEGNWKALWKWKGPHQIQTFM</sequence>
<protein>
    <submittedName>
        <fullName evidence="1">Putative ribonuclease H protein</fullName>
    </submittedName>
</protein>
<dbReference type="AlphaFoldDB" id="A0A392NTB2"/>
<keyword evidence="2" id="KW-1185">Reference proteome</keyword>
<reference evidence="1 2" key="1">
    <citation type="journal article" date="2018" name="Front. Plant Sci.">
        <title>Red Clover (Trifolium pratense) and Zigzag Clover (T. medium) - A Picture of Genomic Similarities and Differences.</title>
        <authorList>
            <person name="Dluhosova J."/>
            <person name="Istvanek J."/>
            <person name="Nedelnik J."/>
            <person name="Repkova J."/>
        </authorList>
    </citation>
    <scope>NUCLEOTIDE SEQUENCE [LARGE SCALE GENOMIC DNA]</scope>
    <source>
        <strain evidence="2">cv. 10/8</strain>
        <tissue evidence="1">Leaf</tissue>
    </source>
</reference>
<evidence type="ECO:0000313" key="1">
    <source>
        <dbReference type="EMBL" id="MCI03053.1"/>
    </source>
</evidence>
<dbReference type="EMBL" id="LXQA010051062">
    <property type="protein sequence ID" value="MCI03053.1"/>
    <property type="molecule type" value="Genomic_DNA"/>
</dbReference>
<evidence type="ECO:0000313" key="2">
    <source>
        <dbReference type="Proteomes" id="UP000265520"/>
    </source>
</evidence>
<name>A0A392NTB2_9FABA</name>
<dbReference type="Proteomes" id="UP000265520">
    <property type="component" value="Unassembled WGS sequence"/>
</dbReference>